<protein>
    <submittedName>
        <fullName evidence="1">Uncharacterized protein</fullName>
    </submittedName>
</protein>
<accession>A0ACC0QSY5</accession>
<dbReference type="Proteomes" id="UP001065298">
    <property type="component" value="Chromosome 6"/>
</dbReference>
<keyword evidence="2" id="KW-1185">Reference proteome</keyword>
<proteinExistence type="predicted"/>
<evidence type="ECO:0000313" key="1">
    <source>
        <dbReference type="EMBL" id="KAI8665757.1"/>
    </source>
</evidence>
<name>A0ACC0QSY5_9HYPO</name>
<dbReference type="EMBL" id="CM046508">
    <property type="protein sequence ID" value="KAI8665757.1"/>
    <property type="molecule type" value="Genomic_DNA"/>
</dbReference>
<sequence>MSAKLALNARGGRPDVMVTFLVGDARHNLFVAQLMAGLASPPPELCGLARVDHNLDVVRANLKAAGIPADILDGSSTGSDFSSDASSGLARFDSCLLPFTSDPLYDITREHAIDLIDQWCSGPGLLYPIVDRQKMLDKIYSVFTFLEYAQKGGIHRPNLTQTLFNHETNKLKLILAISRTLEGGSRNHEAQRLFQSATETLDGLIWTSAGIESVEVLTLLALYHYYLDEEVFTGRITTLAARLCMEMGLHRRTVLEAKFPDVEERLTALRTFWSVFMLERRTSLSQGIPFIIPDPYADPSLVSLLRHMSNQAALSAQPPLRDGSSLALFAQLEWSKLSGKAWHVLNNPGETNSEIRLDDLDYIDYQVVRWYEKVPEDLSMSPAGQRQHYEQHDPTYVRGDLYCQKAQLRNLIYRPMLKSTALITRYGAHTHRAVEIAKETVQMLADLNDKSPLVRKDPVSFKHSLVAAAGNLLLAVTNGGSTFWESSKVEIALALGLMECLEMRSSSLMRLRQRLQRLRETHPAHLNIPNYEGPPVACDDYRPSFLENLFHLHPCV</sequence>
<comment type="caution">
    <text evidence="1">The sequence shown here is derived from an EMBL/GenBank/DDBJ whole genome shotgun (WGS) entry which is preliminary data.</text>
</comment>
<organism evidence="1 2">
    <name type="scientific">Fusarium keratoplasticum</name>
    <dbReference type="NCBI Taxonomy" id="1328300"/>
    <lineage>
        <taxon>Eukaryota</taxon>
        <taxon>Fungi</taxon>
        <taxon>Dikarya</taxon>
        <taxon>Ascomycota</taxon>
        <taxon>Pezizomycotina</taxon>
        <taxon>Sordariomycetes</taxon>
        <taxon>Hypocreomycetidae</taxon>
        <taxon>Hypocreales</taxon>
        <taxon>Nectriaceae</taxon>
        <taxon>Fusarium</taxon>
        <taxon>Fusarium solani species complex</taxon>
    </lineage>
</organism>
<reference evidence="1" key="1">
    <citation type="submission" date="2022-06" db="EMBL/GenBank/DDBJ databases">
        <title>Fusarium solani species complex genomes reveal bases of compartmentalisation and animal pathogenesis.</title>
        <authorList>
            <person name="Tsai I.J."/>
        </authorList>
    </citation>
    <scope>NUCLEOTIDE SEQUENCE</scope>
    <source>
        <strain evidence="1">Fu6.1</strain>
    </source>
</reference>
<evidence type="ECO:0000313" key="2">
    <source>
        <dbReference type="Proteomes" id="UP001065298"/>
    </source>
</evidence>
<gene>
    <name evidence="1" type="ORF">NCS57_00798000</name>
</gene>